<evidence type="ECO:0000256" key="4">
    <source>
        <dbReference type="ARBA" id="ARBA00022553"/>
    </source>
</evidence>
<evidence type="ECO:0000313" key="18">
    <source>
        <dbReference type="EMBL" id="GAM55291.1"/>
    </source>
</evidence>
<dbReference type="PROSITE" id="PS50110">
    <property type="entry name" value="RESPONSE_REGULATORY"/>
    <property type="match status" value="1"/>
</dbReference>
<evidence type="ECO:0000256" key="13">
    <source>
        <dbReference type="ARBA" id="ARBA00023136"/>
    </source>
</evidence>
<dbReference type="SMART" id="SM00448">
    <property type="entry name" value="REC"/>
    <property type="match status" value="1"/>
</dbReference>
<evidence type="ECO:0000259" key="15">
    <source>
        <dbReference type="PROSITE" id="PS50109"/>
    </source>
</evidence>
<dbReference type="GO" id="GO:0000155">
    <property type="term" value="F:phosphorelay sensor kinase activity"/>
    <property type="evidence" value="ECO:0007669"/>
    <property type="project" value="InterPro"/>
</dbReference>
<feature type="modified residue" description="4-aspartylphosphate" evidence="14">
    <location>
        <position position="396"/>
    </location>
</feature>
<dbReference type="CDD" id="cd17546">
    <property type="entry name" value="REC_hyHK_CKI1_RcsC-like"/>
    <property type="match status" value="1"/>
</dbReference>
<dbReference type="GO" id="GO:0016787">
    <property type="term" value="F:hydrolase activity"/>
    <property type="evidence" value="ECO:0007669"/>
    <property type="project" value="UniProtKB-KW"/>
</dbReference>
<dbReference type="InterPro" id="IPR000014">
    <property type="entry name" value="PAS"/>
</dbReference>
<dbReference type="InterPro" id="IPR003661">
    <property type="entry name" value="HisK_dim/P_dom"/>
</dbReference>
<dbReference type="SUPFAM" id="SSF55874">
    <property type="entry name" value="ATPase domain of HSP90 chaperone/DNA topoisomerase II/histidine kinase"/>
    <property type="match status" value="1"/>
</dbReference>
<dbReference type="Pfam" id="PF00512">
    <property type="entry name" value="HisKA"/>
    <property type="match status" value="1"/>
</dbReference>
<evidence type="ECO:0000256" key="12">
    <source>
        <dbReference type="ARBA" id="ARBA00023012"/>
    </source>
</evidence>
<comment type="caution">
    <text evidence="18">The sequence shown here is derived from an EMBL/GenBank/DDBJ whole genome shotgun (WGS) entry which is preliminary data.</text>
</comment>
<dbReference type="PRINTS" id="PR00344">
    <property type="entry name" value="BCTRLSENSOR"/>
</dbReference>
<keyword evidence="5" id="KW-0808">Transferase</keyword>
<dbReference type="InterPro" id="IPR003594">
    <property type="entry name" value="HATPase_dom"/>
</dbReference>
<dbReference type="PROSITE" id="PS50109">
    <property type="entry name" value="HIS_KIN"/>
    <property type="match status" value="1"/>
</dbReference>
<reference evidence="18 19" key="1">
    <citation type="submission" date="2015-01" db="EMBL/GenBank/DDBJ databases">
        <title>Vibrio sp. C1 JCM 19231 whole genome shotgun sequence.</title>
        <authorList>
            <person name="Sawabe T."/>
            <person name="Meirelles P."/>
            <person name="Feng G."/>
            <person name="Sayaka M."/>
            <person name="Hattori M."/>
            <person name="Ohkuma M."/>
        </authorList>
    </citation>
    <scope>NUCLEOTIDE SEQUENCE [LARGE SCALE GENOMIC DNA]</scope>
    <source>
        <strain evidence="19">JCM 19231</strain>
    </source>
</reference>
<dbReference type="FunFam" id="3.30.565.10:FF:000010">
    <property type="entry name" value="Sensor histidine kinase RcsC"/>
    <property type="match status" value="1"/>
</dbReference>
<keyword evidence="13" id="KW-0472">Membrane</keyword>
<dbReference type="Pfam" id="PF02518">
    <property type="entry name" value="HATPase_c"/>
    <property type="match status" value="1"/>
</dbReference>
<dbReference type="PANTHER" id="PTHR43047">
    <property type="entry name" value="TWO-COMPONENT HISTIDINE PROTEIN KINASE"/>
    <property type="match status" value="1"/>
</dbReference>
<evidence type="ECO:0000259" key="16">
    <source>
        <dbReference type="PROSITE" id="PS50110"/>
    </source>
</evidence>
<feature type="domain" description="PAC" evidence="17">
    <location>
        <begin position="31"/>
        <end position="85"/>
    </location>
</feature>
<dbReference type="InterPro" id="IPR005467">
    <property type="entry name" value="His_kinase_dom"/>
</dbReference>
<comment type="subcellular location">
    <subcellularLocation>
        <location evidence="2">Membrane</location>
    </subcellularLocation>
</comment>
<dbReference type="SUPFAM" id="SSF47384">
    <property type="entry name" value="Homodimeric domain of signal transducing histidine kinase"/>
    <property type="match status" value="1"/>
</dbReference>
<dbReference type="InterPro" id="IPR000700">
    <property type="entry name" value="PAS-assoc_C"/>
</dbReference>
<dbReference type="Gene3D" id="3.30.450.20">
    <property type="entry name" value="PAS domain"/>
    <property type="match status" value="1"/>
</dbReference>
<evidence type="ECO:0000256" key="2">
    <source>
        <dbReference type="ARBA" id="ARBA00004370"/>
    </source>
</evidence>
<dbReference type="InterPro" id="IPR036097">
    <property type="entry name" value="HisK_dim/P_sf"/>
</dbReference>
<dbReference type="SMART" id="SM00388">
    <property type="entry name" value="HisKA"/>
    <property type="match status" value="1"/>
</dbReference>
<dbReference type="GO" id="GO:0005524">
    <property type="term" value="F:ATP binding"/>
    <property type="evidence" value="ECO:0007669"/>
    <property type="project" value="UniProtKB-KW"/>
</dbReference>
<keyword evidence="8 18" id="KW-0418">Kinase</keyword>
<dbReference type="CDD" id="cd00082">
    <property type="entry name" value="HisKA"/>
    <property type="match status" value="1"/>
</dbReference>
<dbReference type="EMBL" id="BBRZ01000012">
    <property type="protein sequence ID" value="GAM55291.1"/>
    <property type="molecule type" value="Genomic_DNA"/>
</dbReference>
<evidence type="ECO:0000256" key="1">
    <source>
        <dbReference type="ARBA" id="ARBA00000085"/>
    </source>
</evidence>
<dbReference type="GO" id="GO:0016020">
    <property type="term" value="C:membrane"/>
    <property type="evidence" value="ECO:0007669"/>
    <property type="project" value="UniProtKB-SubCell"/>
</dbReference>
<dbReference type="InterPro" id="IPR011006">
    <property type="entry name" value="CheY-like_superfamily"/>
</dbReference>
<gene>
    <name evidence="18" type="ORF">JCM19231_5123</name>
</gene>
<evidence type="ECO:0000259" key="17">
    <source>
        <dbReference type="PROSITE" id="PS50113"/>
    </source>
</evidence>
<evidence type="ECO:0000256" key="8">
    <source>
        <dbReference type="ARBA" id="ARBA00022777"/>
    </source>
</evidence>
<feature type="domain" description="Response regulatory" evidence="16">
    <location>
        <begin position="347"/>
        <end position="463"/>
    </location>
</feature>
<dbReference type="PANTHER" id="PTHR43047:SF78">
    <property type="entry name" value="SENSORY_REGULATORY PROTEIN RPFC"/>
    <property type="match status" value="1"/>
</dbReference>
<dbReference type="InterPro" id="IPR004358">
    <property type="entry name" value="Sig_transdc_His_kin-like_C"/>
</dbReference>
<dbReference type="SMART" id="SM00387">
    <property type="entry name" value="HATPase_c"/>
    <property type="match status" value="1"/>
</dbReference>
<feature type="domain" description="Histidine kinase" evidence="15">
    <location>
        <begin position="103"/>
        <end position="324"/>
    </location>
</feature>
<dbReference type="NCBIfam" id="TIGR00229">
    <property type="entry name" value="sensory_box"/>
    <property type="match status" value="1"/>
</dbReference>
<dbReference type="Pfam" id="PF13426">
    <property type="entry name" value="PAS_9"/>
    <property type="match status" value="1"/>
</dbReference>
<dbReference type="EC" id="2.7.13.3" evidence="3"/>
<dbReference type="Gene3D" id="1.10.287.130">
    <property type="match status" value="1"/>
</dbReference>
<keyword evidence="6" id="KW-0812">Transmembrane</keyword>
<organism evidence="18 19">
    <name type="scientific">Vibrio ishigakensis</name>
    <dbReference type="NCBI Taxonomy" id="1481914"/>
    <lineage>
        <taxon>Bacteria</taxon>
        <taxon>Pseudomonadati</taxon>
        <taxon>Pseudomonadota</taxon>
        <taxon>Gammaproteobacteria</taxon>
        <taxon>Vibrionales</taxon>
        <taxon>Vibrionaceae</taxon>
        <taxon>Vibrio</taxon>
    </lineage>
</organism>
<dbReference type="InterPro" id="IPR001789">
    <property type="entry name" value="Sig_transdc_resp-reg_receiver"/>
</dbReference>
<evidence type="ECO:0000256" key="7">
    <source>
        <dbReference type="ARBA" id="ARBA00022741"/>
    </source>
</evidence>
<dbReference type="InterPro" id="IPR036890">
    <property type="entry name" value="HATPase_C_sf"/>
</dbReference>
<evidence type="ECO:0000256" key="6">
    <source>
        <dbReference type="ARBA" id="ARBA00022692"/>
    </source>
</evidence>
<dbReference type="AlphaFoldDB" id="A0A0B8NMN1"/>
<dbReference type="InterPro" id="IPR001610">
    <property type="entry name" value="PAC"/>
</dbReference>
<evidence type="ECO:0000256" key="14">
    <source>
        <dbReference type="PROSITE-ProRule" id="PRU00169"/>
    </source>
</evidence>
<dbReference type="SUPFAM" id="SSF55785">
    <property type="entry name" value="PYP-like sensor domain (PAS domain)"/>
    <property type="match status" value="1"/>
</dbReference>
<keyword evidence="12" id="KW-0902">Two-component regulatory system</keyword>
<keyword evidence="19" id="KW-1185">Reference proteome</keyword>
<accession>A0A0B8NMN1</accession>
<evidence type="ECO:0000256" key="5">
    <source>
        <dbReference type="ARBA" id="ARBA00022679"/>
    </source>
</evidence>
<keyword evidence="9" id="KW-0378">Hydrolase</keyword>
<dbReference type="PROSITE" id="PS50113">
    <property type="entry name" value="PAC"/>
    <property type="match status" value="1"/>
</dbReference>
<reference evidence="18 19" key="2">
    <citation type="submission" date="2015-01" db="EMBL/GenBank/DDBJ databases">
        <authorList>
            <consortium name="NBRP consortium"/>
            <person name="Sawabe T."/>
            <person name="Meirelles P."/>
            <person name="Feng G."/>
            <person name="Sayaka M."/>
            <person name="Hattori M."/>
            <person name="Ohkuma M."/>
        </authorList>
    </citation>
    <scope>NUCLEOTIDE SEQUENCE [LARGE SCALE GENOMIC DNA]</scope>
    <source>
        <strain evidence="19">JCM 19231</strain>
    </source>
</reference>
<dbReference type="SUPFAM" id="SSF52172">
    <property type="entry name" value="CheY-like"/>
    <property type="match status" value="1"/>
</dbReference>
<evidence type="ECO:0000256" key="10">
    <source>
        <dbReference type="ARBA" id="ARBA00022840"/>
    </source>
</evidence>
<name>A0A0B8NMN1_9VIBR</name>
<keyword evidence="10" id="KW-0067">ATP-binding</keyword>
<evidence type="ECO:0000256" key="11">
    <source>
        <dbReference type="ARBA" id="ARBA00022989"/>
    </source>
</evidence>
<keyword evidence="7" id="KW-0547">Nucleotide-binding</keyword>
<proteinExistence type="predicted"/>
<dbReference type="SMART" id="SM00086">
    <property type="entry name" value="PAC"/>
    <property type="match status" value="1"/>
</dbReference>
<evidence type="ECO:0000256" key="3">
    <source>
        <dbReference type="ARBA" id="ARBA00012438"/>
    </source>
</evidence>
<dbReference type="Gene3D" id="3.40.50.2300">
    <property type="match status" value="1"/>
</dbReference>
<keyword evidence="11" id="KW-1133">Transmembrane helix</keyword>
<dbReference type="Pfam" id="PF00072">
    <property type="entry name" value="Response_reg"/>
    <property type="match status" value="1"/>
</dbReference>
<sequence>MIGQKPGDLLQGEKTSSTVKKAIRDAINQEVHGDFELLNYHKNGNPYWIEAAITPLYSETGQLEGFMAVERDITDRVKLENELKQKAIQAEAANTAKSRFLATMSHELRTPMNGILGMGELLEETNLNQEQAECVSIQMQSGRHMLSVLNDILDFSKIESSEIQINNVMFPLKSITQGIKSLYEPLCREKGIRFLFDSNVNTNSVMLMSDNKRLMQVLQNLVGNALKFTSKGYISLATVITGSNTEGQLTLKIADTGVGIDESKIDKIFKPFVQAEDDTTRKFGGTGLGLAITSEIIKAMNGSIEVTSEVGKGSEFIVTLPINHFEMAEPNQKLHDDTKTFDGSGYRALIVEDNSVNAILLKRHLVNRHFSCFLATEGESGLKLALEQNFDCIFMDNHMPIKDGIEVTRLIRRASIPKQPLIVGYTADAFDETRRTMLDSGCNEVLTKPCDTKALDKILTKHLSAHHRDSEMQKG</sequence>
<protein>
    <recommendedName>
        <fullName evidence="3">histidine kinase</fullName>
        <ecNumber evidence="3">2.7.13.3</ecNumber>
    </recommendedName>
</protein>
<keyword evidence="4 14" id="KW-0597">Phosphoprotein</keyword>
<evidence type="ECO:0000313" key="19">
    <source>
        <dbReference type="Proteomes" id="UP000031671"/>
    </source>
</evidence>
<dbReference type="Gene3D" id="3.30.565.10">
    <property type="entry name" value="Histidine kinase-like ATPase, C-terminal domain"/>
    <property type="match status" value="1"/>
</dbReference>
<evidence type="ECO:0000256" key="9">
    <source>
        <dbReference type="ARBA" id="ARBA00022801"/>
    </source>
</evidence>
<comment type="catalytic activity">
    <reaction evidence="1">
        <text>ATP + protein L-histidine = ADP + protein N-phospho-L-histidine.</text>
        <dbReference type="EC" id="2.7.13.3"/>
    </reaction>
</comment>
<dbReference type="InterPro" id="IPR035965">
    <property type="entry name" value="PAS-like_dom_sf"/>
</dbReference>
<dbReference type="FunFam" id="1.10.287.130:FF:000004">
    <property type="entry name" value="Ethylene receptor 1"/>
    <property type="match status" value="1"/>
</dbReference>
<dbReference type="Proteomes" id="UP000031671">
    <property type="component" value="Unassembled WGS sequence"/>
</dbReference>
<dbReference type="CDD" id="cd16922">
    <property type="entry name" value="HATPase_EvgS-ArcB-TorS-like"/>
    <property type="match status" value="1"/>
</dbReference>
<dbReference type="CDD" id="cd00130">
    <property type="entry name" value="PAS"/>
    <property type="match status" value="1"/>
</dbReference>